<protein>
    <submittedName>
        <fullName evidence="1">Uncharacterized protein</fullName>
    </submittedName>
</protein>
<proteinExistence type="predicted"/>
<name>A0AAN5HZE7_9BILA</name>
<gene>
    <name evidence="1" type="ORF">PMAYCL1PPCAC_16559</name>
</gene>
<comment type="caution">
    <text evidence="1">The sequence shown here is derived from an EMBL/GenBank/DDBJ whole genome shotgun (WGS) entry which is preliminary data.</text>
</comment>
<evidence type="ECO:0000313" key="1">
    <source>
        <dbReference type="EMBL" id="GMR46364.1"/>
    </source>
</evidence>
<dbReference type="AlphaFoldDB" id="A0AAN5HZE7"/>
<keyword evidence="2" id="KW-1185">Reference proteome</keyword>
<reference evidence="2" key="1">
    <citation type="submission" date="2022-10" db="EMBL/GenBank/DDBJ databases">
        <title>Genome assembly of Pristionchus species.</title>
        <authorList>
            <person name="Yoshida K."/>
            <person name="Sommer R.J."/>
        </authorList>
    </citation>
    <scope>NUCLEOTIDE SEQUENCE [LARGE SCALE GENOMIC DNA]</scope>
    <source>
        <strain evidence="2">RS5460</strain>
    </source>
</reference>
<feature type="non-terminal residue" evidence="1">
    <location>
        <position position="1"/>
    </location>
</feature>
<sequence>LFHSTAQHRLILENSRTATNRLVERCGVRENALQKDTITFEARDARAVLKLDRLVQGVDEGLDSSLDVRLPCKIVSKANCCDCSRCSQCYRCTIV</sequence>
<dbReference type="Proteomes" id="UP001328107">
    <property type="component" value="Unassembled WGS sequence"/>
</dbReference>
<organism evidence="1 2">
    <name type="scientific">Pristionchus mayeri</name>
    <dbReference type="NCBI Taxonomy" id="1317129"/>
    <lineage>
        <taxon>Eukaryota</taxon>
        <taxon>Metazoa</taxon>
        <taxon>Ecdysozoa</taxon>
        <taxon>Nematoda</taxon>
        <taxon>Chromadorea</taxon>
        <taxon>Rhabditida</taxon>
        <taxon>Rhabditina</taxon>
        <taxon>Diplogasteromorpha</taxon>
        <taxon>Diplogasteroidea</taxon>
        <taxon>Neodiplogasteridae</taxon>
        <taxon>Pristionchus</taxon>
    </lineage>
</organism>
<feature type="non-terminal residue" evidence="1">
    <location>
        <position position="95"/>
    </location>
</feature>
<evidence type="ECO:0000313" key="2">
    <source>
        <dbReference type="Proteomes" id="UP001328107"/>
    </source>
</evidence>
<dbReference type="EMBL" id="BTRK01000004">
    <property type="protein sequence ID" value="GMR46364.1"/>
    <property type="molecule type" value="Genomic_DNA"/>
</dbReference>
<accession>A0AAN5HZE7</accession>